<dbReference type="InterPro" id="IPR012878">
    <property type="entry name" value="Beta-AFase-like_GH127_cat"/>
</dbReference>
<dbReference type="InterPro" id="IPR046780">
    <property type="entry name" value="aBig_2"/>
</dbReference>
<feature type="domain" description="Non-reducing end beta-L-arabinofuranosidase-like GH127 middle" evidence="3">
    <location>
        <begin position="586"/>
        <end position="675"/>
    </location>
</feature>
<feature type="domain" description="Atrophied bacterial Ig" evidence="2">
    <location>
        <begin position="11"/>
        <end position="93"/>
    </location>
</feature>
<dbReference type="EMBL" id="CP021780">
    <property type="protein sequence ID" value="ASA23792.1"/>
    <property type="molecule type" value="Genomic_DNA"/>
</dbReference>
<evidence type="ECO:0000259" key="3">
    <source>
        <dbReference type="Pfam" id="PF20736"/>
    </source>
</evidence>
<name>A0A2Z2KQX7_9BACL</name>
<dbReference type="AlphaFoldDB" id="A0A2Z2KQX7"/>
<evidence type="ECO:0000259" key="1">
    <source>
        <dbReference type="Pfam" id="PF07944"/>
    </source>
</evidence>
<accession>A0A2Z2KQX7</accession>
<keyword evidence="5" id="KW-1185">Reference proteome</keyword>
<dbReference type="PANTHER" id="PTHR31151">
    <property type="entry name" value="PROLINE-TRNA LIGASE (DUF1680)"/>
    <property type="match status" value="1"/>
</dbReference>
<dbReference type="Proteomes" id="UP000249890">
    <property type="component" value="Chromosome"/>
</dbReference>
<dbReference type="InterPro" id="IPR008928">
    <property type="entry name" value="6-hairpin_glycosidase_sf"/>
</dbReference>
<dbReference type="KEGG" id="pdh:B9T62_25230"/>
<evidence type="ECO:0000313" key="4">
    <source>
        <dbReference type="EMBL" id="ASA23792.1"/>
    </source>
</evidence>
<evidence type="ECO:0000313" key="5">
    <source>
        <dbReference type="Proteomes" id="UP000249890"/>
    </source>
</evidence>
<dbReference type="Pfam" id="PF20736">
    <property type="entry name" value="Glyco_hydro127M"/>
    <property type="match status" value="1"/>
</dbReference>
<dbReference type="OrthoDB" id="9757939at2"/>
<dbReference type="PANTHER" id="PTHR31151:SF0">
    <property type="entry name" value="PROLINE-TRNA LIGASE (DUF1680)"/>
    <property type="match status" value="1"/>
</dbReference>
<dbReference type="Pfam" id="PF07944">
    <property type="entry name" value="Beta-AFase-like_GH127_cat"/>
    <property type="match status" value="1"/>
</dbReference>
<protein>
    <recommendedName>
        <fullName evidence="6">Glycosyl hydrolase</fullName>
    </recommendedName>
</protein>
<dbReference type="InterPro" id="IPR049046">
    <property type="entry name" value="Beta-AFase-like_GH127_middle"/>
</dbReference>
<evidence type="ECO:0008006" key="6">
    <source>
        <dbReference type="Google" id="ProtNLM"/>
    </source>
</evidence>
<sequence>MSVKSSDQETVQQDIEALHLGNLKTVEFDIALPTEGKHGSIITWSSKDDRWIDGSGKVHQPEYGKGDRIVPLTAIFQYGEARMDKVFEVNILEEKNKIQVKKIFPVRIEQQVNTRFCLPSVVSIQTVTGDVIAHQVHWHGGAERLYAEIGEKKTAGHLTDTLYEVDATVIVKETVEKKNVKQALLHAFPAKKVNLRGPSRLKTAQDRRLAFLLKVDDDQMLYNFRKAAGIHTLGAPEMIGWDSPDSLLKGHTTGHYLSALALCYASTGNEQIYGKLTYLIEELNKVQLAFEADHRYQYGFISAYSEEQFDLLQTYVRYPEIWAPYYTLHKIFAGLLDSYHIAGIQLALTIADKLGDWVYNRLSALPHEQLIKMWSMYIAGEFGGINESLAELYTYTDKENHMKAAKLFDNDRLFFPMEQEVDALGALHANQHIPQVVGALKIFEATQEKKYYDIAQFFWQSVVNSHIYSIGGTGEGEMFKQPNKIGAHLTEHTAETCASYNMLKLTKHLYAYENDVHYMDYYERTMLNHILATTDHECLGASTYFMPTSPGGQKGYDEENSCCHGTGLEAHFKYTEAVYFEDTDALYVNLFVSSELLDADNGLHVVQAVPEIFTGEIGLSILALKKTRLKIRKPYWHQGAVKVELNGEQVTFTEENGYVTVTRDWRKQDKVTVHFAPELRLEFAPDKDDTASLAFGPYILAAVSDRKDFYELPLRTGNVQESIERIAGTNRFVFKEKQLEFAPLAELNHEPYHLYIKTI</sequence>
<proteinExistence type="predicted"/>
<dbReference type="GO" id="GO:0005975">
    <property type="term" value="P:carbohydrate metabolic process"/>
    <property type="evidence" value="ECO:0007669"/>
    <property type="project" value="InterPro"/>
</dbReference>
<dbReference type="RefSeq" id="WP_087917778.1">
    <property type="nucleotide sequence ID" value="NZ_CP021780.1"/>
</dbReference>
<feature type="domain" description="Non-reducing end beta-L-arabinofuranosidase-like GH127 catalytic" evidence="1">
    <location>
        <begin position="199"/>
        <end position="575"/>
    </location>
</feature>
<dbReference type="SUPFAM" id="SSF48208">
    <property type="entry name" value="Six-hairpin glycosidases"/>
    <property type="match status" value="1"/>
</dbReference>
<dbReference type="Pfam" id="PF20578">
    <property type="entry name" value="aBig_2"/>
    <property type="match status" value="1"/>
</dbReference>
<organism evidence="4 5">
    <name type="scientific">Paenibacillus donghaensis</name>
    <dbReference type="NCBI Taxonomy" id="414771"/>
    <lineage>
        <taxon>Bacteria</taxon>
        <taxon>Bacillati</taxon>
        <taxon>Bacillota</taxon>
        <taxon>Bacilli</taxon>
        <taxon>Bacillales</taxon>
        <taxon>Paenibacillaceae</taxon>
        <taxon>Paenibacillus</taxon>
    </lineage>
</organism>
<gene>
    <name evidence="4" type="ORF">B9T62_25230</name>
</gene>
<reference evidence="4 5" key="1">
    <citation type="submission" date="2017-06" db="EMBL/GenBank/DDBJ databases">
        <title>Complete genome sequence of Paenibacillus donghaensis KCTC 13049T isolated from East Sea sediment, South Korea.</title>
        <authorList>
            <person name="Jung B.K."/>
            <person name="Hong S.-J."/>
            <person name="Shin J.-H."/>
        </authorList>
    </citation>
    <scope>NUCLEOTIDE SEQUENCE [LARGE SCALE GENOMIC DNA]</scope>
    <source>
        <strain evidence="4 5">KCTC 13049</strain>
    </source>
</reference>
<evidence type="ECO:0000259" key="2">
    <source>
        <dbReference type="Pfam" id="PF20578"/>
    </source>
</evidence>